<protein>
    <submittedName>
        <fullName evidence="2">Integrase catalytic subunit</fullName>
    </submittedName>
</protein>
<dbReference type="InterPro" id="IPR001584">
    <property type="entry name" value="Integrase_cat-core"/>
</dbReference>
<feature type="non-terminal residue" evidence="2">
    <location>
        <position position="161"/>
    </location>
</feature>
<evidence type="ECO:0000313" key="2">
    <source>
        <dbReference type="EMBL" id="EON30307.1"/>
    </source>
</evidence>
<sequence length="161" mass="18400">MRRTHRRWGARRIVYELGRLDPYAPAPARATVHRVLVRNGLVNPQEQLHKRVYKRWEREAPMHLWQLDLVGGVFLAGGRECKLLTGIDDHSRFVTVAAVLEQPSGSAVCEAFVGAMNRWGVPFEVLTDNGNQFTGRHTRPLPVEVLFERTCREYGITARLT</sequence>
<dbReference type="EMBL" id="AQPW01000092">
    <property type="protein sequence ID" value="EON30307.1"/>
    <property type="molecule type" value="Genomic_DNA"/>
</dbReference>
<name>R7Y2U9_9ACTN</name>
<accession>R7Y2U9</accession>
<dbReference type="GO" id="GO:0003676">
    <property type="term" value="F:nucleic acid binding"/>
    <property type="evidence" value="ECO:0007669"/>
    <property type="project" value="InterPro"/>
</dbReference>
<reference evidence="2 3" key="1">
    <citation type="journal article" date="2013" name="Genome Announc.">
        <title>Draft Genome Sequence of a Benzothiophene-Desulfurizing Bacterium, Gordona terrae Strain C-6.</title>
        <authorList>
            <person name="Wang W."/>
            <person name="Ma T."/>
            <person name="Ren Y."/>
            <person name="Li G."/>
        </authorList>
    </citation>
    <scope>NUCLEOTIDE SEQUENCE [LARGE SCALE GENOMIC DNA]</scope>
    <source>
        <strain evidence="2 3">C-6</strain>
    </source>
</reference>
<dbReference type="SUPFAM" id="SSF53098">
    <property type="entry name" value="Ribonuclease H-like"/>
    <property type="match status" value="1"/>
</dbReference>
<dbReference type="Proteomes" id="UP000013569">
    <property type="component" value="Unassembled WGS sequence"/>
</dbReference>
<evidence type="ECO:0000313" key="3">
    <source>
        <dbReference type="Proteomes" id="UP000013569"/>
    </source>
</evidence>
<gene>
    <name evidence="2" type="ORF">GTC6_23279</name>
</gene>
<comment type="caution">
    <text evidence="2">The sequence shown here is derived from an EMBL/GenBank/DDBJ whole genome shotgun (WGS) entry which is preliminary data.</text>
</comment>
<dbReference type="Pfam" id="PF00665">
    <property type="entry name" value="rve"/>
    <property type="match status" value="1"/>
</dbReference>
<dbReference type="GO" id="GO:0015074">
    <property type="term" value="P:DNA integration"/>
    <property type="evidence" value="ECO:0007669"/>
    <property type="project" value="InterPro"/>
</dbReference>
<dbReference type="InterPro" id="IPR036397">
    <property type="entry name" value="RNaseH_sf"/>
</dbReference>
<evidence type="ECO:0000259" key="1">
    <source>
        <dbReference type="PROSITE" id="PS50994"/>
    </source>
</evidence>
<proteinExistence type="predicted"/>
<dbReference type="Gene3D" id="3.30.420.10">
    <property type="entry name" value="Ribonuclease H-like superfamily/Ribonuclease H"/>
    <property type="match status" value="1"/>
</dbReference>
<dbReference type="PROSITE" id="PS50994">
    <property type="entry name" value="INTEGRASE"/>
    <property type="match status" value="1"/>
</dbReference>
<dbReference type="InterPro" id="IPR012337">
    <property type="entry name" value="RNaseH-like_sf"/>
</dbReference>
<organism evidence="2 3">
    <name type="scientific">Gordonia terrae C-6</name>
    <dbReference type="NCBI Taxonomy" id="1316928"/>
    <lineage>
        <taxon>Bacteria</taxon>
        <taxon>Bacillati</taxon>
        <taxon>Actinomycetota</taxon>
        <taxon>Actinomycetes</taxon>
        <taxon>Mycobacteriales</taxon>
        <taxon>Gordoniaceae</taxon>
        <taxon>Gordonia</taxon>
    </lineage>
</organism>
<dbReference type="AlphaFoldDB" id="R7Y2U9"/>
<feature type="domain" description="Integrase catalytic" evidence="1">
    <location>
        <begin position="57"/>
        <end position="161"/>
    </location>
</feature>